<keyword evidence="3" id="KW-1185">Reference proteome</keyword>
<keyword evidence="1" id="KW-1133">Transmembrane helix</keyword>
<accession>A0A1B7JXE2</accession>
<comment type="caution">
    <text evidence="2">The sequence shown here is derived from an EMBL/GenBank/DDBJ whole genome shotgun (WGS) entry which is preliminary data.</text>
</comment>
<dbReference type="InterPro" id="IPR025253">
    <property type="entry name" value="Toxin_Ldr"/>
</dbReference>
<dbReference type="RefSeq" id="WP_064545823.1">
    <property type="nucleotide sequence ID" value="NZ_LXEU01000049.1"/>
</dbReference>
<dbReference type="Pfam" id="PF13940">
    <property type="entry name" value="Ldr_toxin"/>
    <property type="match status" value="1"/>
</dbReference>
<protein>
    <submittedName>
        <fullName evidence="2">Ldr family toxin</fullName>
    </submittedName>
</protein>
<evidence type="ECO:0000313" key="3">
    <source>
        <dbReference type="Proteomes" id="UP000078386"/>
    </source>
</evidence>
<feature type="transmembrane region" description="Helical" evidence="1">
    <location>
        <begin position="6"/>
        <end position="31"/>
    </location>
</feature>
<evidence type="ECO:0000313" key="2">
    <source>
        <dbReference type="EMBL" id="OAT52577.1"/>
    </source>
</evidence>
<organism evidence="2 3">
    <name type="scientific">Kluyvera georgiana ATCC 51603</name>
    <dbReference type="NCBI Taxonomy" id="1354264"/>
    <lineage>
        <taxon>Bacteria</taxon>
        <taxon>Pseudomonadati</taxon>
        <taxon>Pseudomonadota</taxon>
        <taxon>Gammaproteobacteria</taxon>
        <taxon>Enterobacterales</taxon>
        <taxon>Enterobacteriaceae</taxon>
        <taxon>Kluyvera</taxon>
    </lineage>
</organism>
<dbReference type="AlphaFoldDB" id="A0A1B7JXE2"/>
<proteinExistence type="predicted"/>
<gene>
    <name evidence="2" type="ORF">M989_02545</name>
</gene>
<dbReference type="PATRIC" id="fig|1354264.4.peg.2648"/>
<evidence type="ECO:0000256" key="1">
    <source>
        <dbReference type="SAM" id="Phobius"/>
    </source>
</evidence>
<sequence length="35" mass="4242">MTLMQWVLMFWHDLAAPVMVGVLTGLLLNWWRKRK</sequence>
<keyword evidence="1" id="KW-0472">Membrane</keyword>
<keyword evidence="1" id="KW-0812">Transmembrane</keyword>
<name>A0A1B7JXE2_9ENTR</name>
<dbReference type="Proteomes" id="UP000078386">
    <property type="component" value="Unassembled WGS sequence"/>
</dbReference>
<reference evidence="2 3" key="1">
    <citation type="submission" date="2016-04" db="EMBL/GenBank/DDBJ databases">
        <title>ATOL: Assembling a taxonomically balanced genome-scale reconstruction of the evolutionary history of the Enterobacteriaceae.</title>
        <authorList>
            <person name="Plunkett G.III."/>
            <person name="Neeno-Eckwall E.C."/>
            <person name="Glasner J.D."/>
            <person name="Perna N.T."/>
        </authorList>
    </citation>
    <scope>NUCLEOTIDE SEQUENCE [LARGE SCALE GENOMIC DNA]</scope>
    <source>
        <strain evidence="2 3">ATCC 51603</strain>
    </source>
</reference>
<dbReference type="EMBL" id="LXEU01000049">
    <property type="protein sequence ID" value="OAT52577.1"/>
    <property type="molecule type" value="Genomic_DNA"/>
</dbReference>